<protein>
    <submittedName>
        <fullName evidence="1">Uncharacterized protein</fullName>
    </submittedName>
</protein>
<organism evidence="1 2">
    <name type="scientific">Mucilaginibacter angelicae</name>
    <dbReference type="NCBI Taxonomy" id="869718"/>
    <lineage>
        <taxon>Bacteria</taxon>
        <taxon>Pseudomonadati</taxon>
        <taxon>Bacteroidota</taxon>
        <taxon>Sphingobacteriia</taxon>
        <taxon>Sphingobacteriales</taxon>
        <taxon>Sphingobacteriaceae</taxon>
        <taxon>Mucilaginibacter</taxon>
    </lineage>
</organism>
<sequence>MLTFNTISIQTENGEQEIYISPFLLQSKKPPDIKSGRLEKLYFYKELIDADYKAALEREEMNSRFKTDEYVLNLGQDFEKYYLGSLHVDFDSKRYWQWEGKPGLLTEQDIKTLGENLFNPHAKLRRVTLFTPTRPSDFNFGRTRF</sequence>
<dbReference type="Proteomes" id="UP001589828">
    <property type="component" value="Unassembled WGS sequence"/>
</dbReference>
<proteinExistence type="predicted"/>
<gene>
    <name evidence="1" type="ORF">ACFFGT_30425</name>
</gene>
<accession>A0ABV6LGI1</accession>
<name>A0ABV6LGI1_9SPHI</name>
<reference evidence="1 2" key="1">
    <citation type="submission" date="2024-09" db="EMBL/GenBank/DDBJ databases">
        <authorList>
            <person name="Sun Q."/>
            <person name="Mori K."/>
        </authorList>
    </citation>
    <scope>NUCLEOTIDE SEQUENCE [LARGE SCALE GENOMIC DNA]</scope>
    <source>
        <strain evidence="1 2">NCAIM B.02415</strain>
    </source>
</reference>
<evidence type="ECO:0000313" key="2">
    <source>
        <dbReference type="Proteomes" id="UP001589828"/>
    </source>
</evidence>
<comment type="caution">
    <text evidence="1">The sequence shown here is derived from an EMBL/GenBank/DDBJ whole genome shotgun (WGS) entry which is preliminary data.</text>
</comment>
<dbReference type="EMBL" id="JBHLTS010000079">
    <property type="protein sequence ID" value="MFC0518570.1"/>
    <property type="molecule type" value="Genomic_DNA"/>
</dbReference>
<dbReference type="RefSeq" id="WP_377026285.1">
    <property type="nucleotide sequence ID" value="NZ_JBHLTS010000079.1"/>
</dbReference>
<keyword evidence="2" id="KW-1185">Reference proteome</keyword>
<evidence type="ECO:0000313" key="1">
    <source>
        <dbReference type="EMBL" id="MFC0518570.1"/>
    </source>
</evidence>